<keyword evidence="4" id="KW-1185">Reference proteome</keyword>
<dbReference type="Proteomes" id="UP000078550">
    <property type="component" value="Unassembled WGS sequence"/>
</dbReference>
<sequence>MHQPPLKQMKAKNICRQDNPYLFGQAPAILLLRRNHFSSKLPMQNVPHVKVRKREAIQRENILPTRSPKYQCANFVKKYFYT</sequence>
<evidence type="ECO:0000313" key="4">
    <source>
        <dbReference type="Proteomes" id="UP000078555"/>
    </source>
</evidence>
<accession>A0A1A8YKL9</accession>
<name>A0A1A8YKL9_PLAOA</name>
<proteinExistence type="predicted"/>
<organism evidence="1 4">
    <name type="scientific">Plasmodium ovale wallikeri</name>
    <dbReference type="NCBI Taxonomy" id="864142"/>
    <lineage>
        <taxon>Eukaryota</taxon>
        <taxon>Sar</taxon>
        <taxon>Alveolata</taxon>
        <taxon>Apicomplexa</taxon>
        <taxon>Aconoidasida</taxon>
        <taxon>Haemosporida</taxon>
        <taxon>Plasmodiidae</taxon>
        <taxon>Plasmodium</taxon>
        <taxon>Plasmodium (Plasmodium)</taxon>
    </lineage>
</organism>
<evidence type="ECO:0000313" key="3">
    <source>
        <dbReference type="Proteomes" id="UP000078550"/>
    </source>
</evidence>
<dbReference type="EMBL" id="FLRE01000036">
    <property type="protein sequence ID" value="SBT32428.1"/>
    <property type="molecule type" value="Genomic_DNA"/>
</dbReference>
<dbReference type="EMBL" id="FLRD01000028">
    <property type="protein sequence ID" value="SBT31917.1"/>
    <property type="molecule type" value="Genomic_DNA"/>
</dbReference>
<reference evidence="3 4" key="2">
    <citation type="submission" date="2016-05" db="EMBL/GenBank/DDBJ databases">
        <authorList>
            <person name="Naeem Raeece"/>
        </authorList>
    </citation>
    <scope>NUCLEOTIDE SEQUENCE [LARGE SCALE GENOMIC DNA]</scope>
</reference>
<protein>
    <submittedName>
        <fullName evidence="1">Uncharacterized protein</fullName>
    </submittedName>
</protein>
<dbReference type="AlphaFoldDB" id="A0A1A8YKL9"/>
<dbReference type="Proteomes" id="UP000078555">
    <property type="component" value="Unassembled WGS sequence"/>
</dbReference>
<evidence type="ECO:0000313" key="2">
    <source>
        <dbReference type="EMBL" id="SBT32428.1"/>
    </source>
</evidence>
<evidence type="ECO:0000313" key="1">
    <source>
        <dbReference type="EMBL" id="SBT31917.1"/>
    </source>
</evidence>
<gene>
    <name evidence="1" type="ORF">POVWA1_009470</name>
    <name evidence="2" type="ORF">POVWA2_009480</name>
</gene>
<reference evidence="1" key="1">
    <citation type="submission" date="2016-05" db="EMBL/GenBank/DDBJ databases">
        <authorList>
            <person name="Lavstsen T."/>
            <person name="Jespersen J.S."/>
        </authorList>
    </citation>
    <scope>NUCLEOTIDE SEQUENCE [LARGE SCALE GENOMIC DNA]</scope>
</reference>